<protein>
    <recommendedName>
        <fullName evidence="3 9">4-diphosphocytidyl-2-C-methyl-D-erythritol kinase</fullName>
        <shortName evidence="9">CMK</shortName>
        <ecNumber evidence="2 9">2.7.1.148</ecNumber>
    </recommendedName>
    <alternativeName>
        <fullName evidence="8 9">4-(cytidine-5'-diphospho)-2-C-methyl-D-erythritol kinase</fullName>
    </alternativeName>
</protein>
<dbReference type="GO" id="GO:0050515">
    <property type="term" value="F:4-(cytidine 5'-diphospho)-2-C-methyl-D-erythritol kinase activity"/>
    <property type="evidence" value="ECO:0007669"/>
    <property type="project" value="UniProtKB-UniRule"/>
</dbReference>
<comment type="pathway">
    <text evidence="9">Isoprenoid biosynthesis; isopentenyl diphosphate biosynthesis via DXP pathway; isopentenyl diphosphate from 1-deoxy-D-xylulose 5-phosphate: step 3/6.</text>
</comment>
<evidence type="ECO:0000256" key="1">
    <source>
        <dbReference type="ARBA" id="ARBA00009684"/>
    </source>
</evidence>
<feature type="domain" description="GHMP kinase N-terminal" evidence="10">
    <location>
        <begin position="70"/>
        <end position="143"/>
    </location>
</feature>
<evidence type="ECO:0000259" key="10">
    <source>
        <dbReference type="Pfam" id="PF00288"/>
    </source>
</evidence>
<proteinExistence type="inferred from homology"/>
<dbReference type="PANTHER" id="PTHR43527">
    <property type="entry name" value="4-DIPHOSPHOCYTIDYL-2-C-METHYL-D-ERYTHRITOL KINASE, CHLOROPLASTIC"/>
    <property type="match status" value="1"/>
</dbReference>
<dbReference type="SUPFAM" id="SSF55060">
    <property type="entry name" value="GHMP Kinase, C-terminal domain"/>
    <property type="match status" value="1"/>
</dbReference>
<evidence type="ECO:0000256" key="8">
    <source>
        <dbReference type="ARBA" id="ARBA00032554"/>
    </source>
</evidence>
<evidence type="ECO:0000256" key="5">
    <source>
        <dbReference type="ARBA" id="ARBA00022741"/>
    </source>
</evidence>
<accession>A0A842HD90</accession>
<dbReference type="EMBL" id="JACHVB010000014">
    <property type="protein sequence ID" value="MBC2593656.1"/>
    <property type="molecule type" value="Genomic_DNA"/>
</dbReference>
<keyword evidence="4 9" id="KW-0808">Transferase</keyword>
<reference evidence="12 13" key="1">
    <citation type="submission" date="2020-07" db="EMBL/GenBank/DDBJ databases">
        <authorList>
            <person name="Feng X."/>
        </authorList>
    </citation>
    <scope>NUCLEOTIDE SEQUENCE [LARGE SCALE GENOMIC DNA]</scope>
    <source>
        <strain evidence="12 13">JCM31066</strain>
    </source>
</reference>
<evidence type="ECO:0000256" key="7">
    <source>
        <dbReference type="ARBA" id="ARBA00022840"/>
    </source>
</evidence>
<comment type="caution">
    <text evidence="12">The sequence shown here is derived from an EMBL/GenBank/DDBJ whole genome shotgun (WGS) entry which is preliminary data.</text>
</comment>
<dbReference type="GO" id="GO:0005524">
    <property type="term" value="F:ATP binding"/>
    <property type="evidence" value="ECO:0007669"/>
    <property type="project" value="UniProtKB-UniRule"/>
</dbReference>
<dbReference type="GO" id="GO:0016114">
    <property type="term" value="P:terpenoid biosynthetic process"/>
    <property type="evidence" value="ECO:0007669"/>
    <property type="project" value="UniProtKB-UniRule"/>
</dbReference>
<dbReference type="RefSeq" id="WP_185674659.1">
    <property type="nucleotide sequence ID" value="NZ_JACHVB010000014.1"/>
</dbReference>
<feature type="domain" description="GHMP kinase C-terminal" evidence="11">
    <location>
        <begin position="228"/>
        <end position="271"/>
    </location>
</feature>
<keyword evidence="6 9" id="KW-0418">Kinase</keyword>
<dbReference type="NCBIfam" id="TIGR00154">
    <property type="entry name" value="ispE"/>
    <property type="match status" value="1"/>
</dbReference>
<sequence>MSAEKLTLSAPAKVNLLLAITGMRADGFHDLVSVVAPLAFGDTLETAYDPAGEADSLRCDMPGVPLDESNLVLKAAQLFRGKTGVKGAFSFDLDKRIPHGAGLGGGSSDGASALRAMNRLTGEPLKESELAALAAELGSDCPLFLQEGPVVMRGRGEHIEPLTGKAAEALRGVGLLVFKPPFGVATGWAYGRMKARGDVYAETARIEAGLAEWQAAPELDKFPFYNNMQTVAFEKYRALPVLLEQLRADFGLTCLMSGSGSACFALIDGLEPEKLSTVRGAISAAWGPQAFIQATSTL</sequence>
<dbReference type="AlphaFoldDB" id="A0A842HD90"/>
<feature type="binding site" evidence="9">
    <location>
        <begin position="98"/>
        <end position="108"/>
    </location>
    <ligand>
        <name>ATP</name>
        <dbReference type="ChEBI" id="CHEBI:30616"/>
    </ligand>
</feature>
<dbReference type="PANTHER" id="PTHR43527:SF2">
    <property type="entry name" value="4-DIPHOSPHOCYTIDYL-2-C-METHYL-D-ERYTHRITOL KINASE, CHLOROPLASTIC"/>
    <property type="match status" value="1"/>
</dbReference>
<dbReference type="PIRSF" id="PIRSF010376">
    <property type="entry name" value="IspE"/>
    <property type="match status" value="1"/>
</dbReference>
<evidence type="ECO:0000256" key="3">
    <source>
        <dbReference type="ARBA" id="ARBA00017473"/>
    </source>
</evidence>
<dbReference type="InterPro" id="IPR013750">
    <property type="entry name" value="GHMP_kinase_C_dom"/>
</dbReference>
<dbReference type="InterPro" id="IPR036554">
    <property type="entry name" value="GHMP_kinase_C_sf"/>
</dbReference>
<dbReference type="InterPro" id="IPR004424">
    <property type="entry name" value="IspE"/>
</dbReference>
<dbReference type="Pfam" id="PF00288">
    <property type="entry name" value="GHMP_kinases_N"/>
    <property type="match status" value="1"/>
</dbReference>
<dbReference type="InterPro" id="IPR020568">
    <property type="entry name" value="Ribosomal_Su5_D2-typ_SF"/>
</dbReference>
<dbReference type="HAMAP" id="MF_00061">
    <property type="entry name" value="IspE"/>
    <property type="match status" value="1"/>
</dbReference>
<keyword evidence="13" id="KW-1185">Reference proteome</keyword>
<keyword evidence="9" id="KW-0414">Isoprene biosynthesis</keyword>
<evidence type="ECO:0000259" key="11">
    <source>
        <dbReference type="Pfam" id="PF08544"/>
    </source>
</evidence>
<evidence type="ECO:0000256" key="4">
    <source>
        <dbReference type="ARBA" id="ARBA00022679"/>
    </source>
</evidence>
<dbReference type="Gene3D" id="3.30.230.10">
    <property type="match status" value="1"/>
</dbReference>
<keyword evidence="7 9" id="KW-0067">ATP-binding</keyword>
<dbReference type="Gene3D" id="3.30.70.890">
    <property type="entry name" value="GHMP kinase, C-terminal domain"/>
    <property type="match status" value="1"/>
</dbReference>
<evidence type="ECO:0000313" key="12">
    <source>
        <dbReference type="EMBL" id="MBC2593656.1"/>
    </source>
</evidence>
<feature type="active site" evidence="9">
    <location>
        <position position="13"/>
    </location>
</feature>
<dbReference type="Pfam" id="PF08544">
    <property type="entry name" value="GHMP_kinases_C"/>
    <property type="match status" value="1"/>
</dbReference>
<evidence type="ECO:0000313" key="13">
    <source>
        <dbReference type="Proteomes" id="UP000546464"/>
    </source>
</evidence>
<comment type="similarity">
    <text evidence="1 9">Belongs to the GHMP kinase family. IspE subfamily.</text>
</comment>
<dbReference type="UniPathway" id="UPA00056">
    <property type="reaction ID" value="UER00094"/>
</dbReference>
<comment type="catalytic activity">
    <reaction evidence="9">
        <text>4-CDP-2-C-methyl-D-erythritol + ATP = 4-CDP-2-C-methyl-D-erythritol 2-phosphate + ADP + H(+)</text>
        <dbReference type="Rhea" id="RHEA:18437"/>
        <dbReference type="ChEBI" id="CHEBI:15378"/>
        <dbReference type="ChEBI" id="CHEBI:30616"/>
        <dbReference type="ChEBI" id="CHEBI:57823"/>
        <dbReference type="ChEBI" id="CHEBI:57919"/>
        <dbReference type="ChEBI" id="CHEBI:456216"/>
        <dbReference type="EC" id="2.7.1.148"/>
    </reaction>
</comment>
<organism evidence="12 13">
    <name type="scientific">Ruficoccus amylovorans</name>
    <dbReference type="NCBI Taxonomy" id="1804625"/>
    <lineage>
        <taxon>Bacteria</taxon>
        <taxon>Pseudomonadati</taxon>
        <taxon>Verrucomicrobiota</taxon>
        <taxon>Opitutia</taxon>
        <taxon>Puniceicoccales</taxon>
        <taxon>Cerasicoccaceae</taxon>
        <taxon>Ruficoccus</taxon>
    </lineage>
</organism>
<dbReference type="InterPro" id="IPR006204">
    <property type="entry name" value="GHMP_kinase_N_dom"/>
</dbReference>
<keyword evidence="5 9" id="KW-0547">Nucleotide-binding</keyword>
<dbReference type="InterPro" id="IPR014721">
    <property type="entry name" value="Ribsml_uS5_D2-typ_fold_subgr"/>
</dbReference>
<dbReference type="SUPFAM" id="SSF54211">
    <property type="entry name" value="Ribosomal protein S5 domain 2-like"/>
    <property type="match status" value="1"/>
</dbReference>
<gene>
    <name evidence="9 12" type="primary">ispE</name>
    <name evidence="12" type="ORF">H5P28_05210</name>
</gene>
<evidence type="ECO:0000256" key="9">
    <source>
        <dbReference type="HAMAP-Rule" id="MF_00061"/>
    </source>
</evidence>
<feature type="active site" evidence="9">
    <location>
        <position position="140"/>
    </location>
</feature>
<evidence type="ECO:0000256" key="6">
    <source>
        <dbReference type="ARBA" id="ARBA00022777"/>
    </source>
</evidence>
<dbReference type="EC" id="2.7.1.148" evidence="2 9"/>
<dbReference type="Proteomes" id="UP000546464">
    <property type="component" value="Unassembled WGS sequence"/>
</dbReference>
<comment type="function">
    <text evidence="9">Catalyzes the phosphorylation of the position 2 hydroxy group of 4-diphosphocytidyl-2C-methyl-D-erythritol.</text>
</comment>
<dbReference type="GO" id="GO:0019288">
    <property type="term" value="P:isopentenyl diphosphate biosynthetic process, methylerythritol 4-phosphate pathway"/>
    <property type="evidence" value="ECO:0007669"/>
    <property type="project" value="UniProtKB-UniRule"/>
</dbReference>
<evidence type="ECO:0000256" key="2">
    <source>
        <dbReference type="ARBA" id="ARBA00012052"/>
    </source>
</evidence>
<name>A0A842HD90_9BACT</name>